<organism evidence="2 3">
    <name type="scientific">Lingula anatina</name>
    <name type="common">Brachiopod</name>
    <name type="synonym">Lingula unguis</name>
    <dbReference type="NCBI Taxonomy" id="7574"/>
    <lineage>
        <taxon>Eukaryota</taxon>
        <taxon>Metazoa</taxon>
        <taxon>Spiralia</taxon>
        <taxon>Lophotrochozoa</taxon>
        <taxon>Brachiopoda</taxon>
        <taxon>Linguliformea</taxon>
        <taxon>Lingulata</taxon>
        <taxon>Lingulida</taxon>
        <taxon>Linguloidea</taxon>
        <taxon>Lingulidae</taxon>
        <taxon>Lingula</taxon>
    </lineage>
</organism>
<reference evidence="3" key="1">
    <citation type="submission" date="2025-08" db="UniProtKB">
        <authorList>
            <consortium name="RefSeq"/>
        </authorList>
    </citation>
    <scope>IDENTIFICATION</scope>
    <source>
        <tissue evidence="3">Gonads</tissue>
    </source>
</reference>
<evidence type="ECO:0000313" key="2">
    <source>
        <dbReference type="Proteomes" id="UP000085678"/>
    </source>
</evidence>
<sequence>MSSRAAVNVMRSAAAERNKDHIFQVLKEHLVSDSRLFALEVASGPGQHVVHFAEHMPNVTWQPSECDKDSLQSIAGYIAAKESKNVLQPVFIDASQPLSKWAGGSLIPQSCDLIVNINMIHISPWSATEGLFKAAGVLLKPGAIMATYGPYMINGMLTPESNVRFDQSLKERCPEWGIRDTADLEKLAKENALTLEKMVDMPANNKVLLFKKTSQ</sequence>
<dbReference type="Gene3D" id="3.40.50.150">
    <property type="entry name" value="Vaccinia Virus protein VP39"/>
    <property type="match status" value="1"/>
</dbReference>
<proteinExistence type="inferred from homology"/>
<name>A0A1S3JXU9_LINAN</name>
<protein>
    <submittedName>
        <fullName evidence="3">Methyltransferase-like 26 isoform X2</fullName>
    </submittedName>
</protein>
<dbReference type="SUPFAM" id="SSF53335">
    <property type="entry name" value="S-adenosyl-L-methionine-dependent methyltransferases"/>
    <property type="match status" value="1"/>
</dbReference>
<gene>
    <name evidence="3" type="primary">LOC106176867</name>
</gene>
<dbReference type="InterPro" id="IPR029063">
    <property type="entry name" value="SAM-dependent_MTases_sf"/>
</dbReference>
<evidence type="ECO:0000256" key="1">
    <source>
        <dbReference type="ARBA" id="ARBA00008308"/>
    </source>
</evidence>
<dbReference type="RefSeq" id="XP_013414879.1">
    <property type="nucleotide sequence ID" value="XM_013559425.1"/>
</dbReference>
<comment type="similarity">
    <text evidence="1">Belongs to the UPF0585 family.</text>
</comment>
<dbReference type="PANTHER" id="PTHR20974">
    <property type="entry name" value="UPF0585 PROTEIN CG18661"/>
    <property type="match status" value="1"/>
</dbReference>
<dbReference type="Pfam" id="PF06080">
    <property type="entry name" value="DUF938"/>
    <property type="match status" value="1"/>
</dbReference>
<accession>A0A1S3JXU9</accession>
<dbReference type="OrthoDB" id="10258744at2759"/>
<dbReference type="PANTHER" id="PTHR20974:SF0">
    <property type="entry name" value="UPF0585 PROTEIN CG18661"/>
    <property type="match status" value="1"/>
</dbReference>
<keyword evidence="2" id="KW-1185">Reference proteome</keyword>
<dbReference type="GeneID" id="106176867"/>
<dbReference type="Proteomes" id="UP000085678">
    <property type="component" value="Unplaced"/>
</dbReference>
<dbReference type="InterPro" id="IPR010342">
    <property type="entry name" value="DUF938"/>
</dbReference>
<evidence type="ECO:0000313" key="3">
    <source>
        <dbReference type="RefSeq" id="XP_013414879.1"/>
    </source>
</evidence>
<dbReference type="AlphaFoldDB" id="A0A1S3JXU9"/>